<dbReference type="EMBL" id="FXYF01000019">
    <property type="protein sequence ID" value="SMX50041.1"/>
    <property type="molecule type" value="Genomic_DNA"/>
</dbReference>
<accession>A0A238L5F0</accession>
<name>A0A238L5F0_9RHOB</name>
<keyword evidence="4" id="KW-1185">Reference proteome</keyword>
<dbReference type="RefSeq" id="WP_094023300.1">
    <property type="nucleotide sequence ID" value="NZ_FXYF01000019.1"/>
</dbReference>
<dbReference type="Pfam" id="PF13649">
    <property type="entry name" value="Methyltransf_25"/>
    <property type="match status" value="1"/>
</dbReference>
<evidence type="ECO:0000313" key="3">
    <source>
        <dbReference type="EMBL" id="SMX50041.1"/>
    </source>
</evidence>
<feature type="domain" description="Methyltransferase" evidence="2">
    <location>
        <begin position="39"/>
        <end position="131"/>
    </location>
</feature>
<dbReference type="Gene3D" id="3.40.50.150">
    <property type="entry name" value="Vaccinia Virus protein VP39"/>
    <property type="match status" value="1"/>
</dbReference>
<reference evidence="3 4" key="1">
    <citation type="submission" date="2017-05" db="EMBL/GenBank/DDBJ databases">
        <authorList>
            <person name="Song R."/>
            <person name="Chenine A.L."/>
            <person name="Ruprecht R.M."/>
        </authorList>
    </citation>
    <scope>NUCLEOTIDE SEQUENCE [LARGE SCALE GENOMIC DNA]</scope>
    <source>
        <strain evidence="3 4">CECT 8898</strain>
    </source>
</reference>
<evidence type="ECO:0000313" key="4">
    <source>
        <dbReference type="Proteomes" id="UP000207598"/>
    </source>
</evidence>
<dbReference type="InterPro" id="IPR041698">
    <property type="entry name" value="Methyltransf_25"/>
</dbReference>
<dbReference type="CDD" id="cd02440">
    <property type="entry name" value="AdoMet_MTases"/>
    <property type="match status" value="1"/>
</dbReference>
<gene>
    <name evidence="3" type="ORF">MAA8898_04572</name>
</gene>
<proteinExistence type="predicted"/>
<dbReference type="Proteomes" id="UP000207598">
    <property type="component" value="Unassembled WGS sequence"/>
</dbReference>
<dbReference type="PANTHER" id="PTHR43861">
    <property type="entry name" value="TRANS-ACONITATE 2-METHYLTRANSFERASE-RELATED"/>
    <property type="match status" value="1"/>
</dbReference>
<protein>
    <submittedName>
        <fullName evidence="3">Biotin biosynthesis protein BioC</fullName>
    </submittedName>
</protein>
<organism evidence="3 4">
    <name type="scientific">Maliponia aquimaris</name>
    <dbReference type="NCBI Taxonomy" id="1673631"/>
    <lineage>
        <taxon>Bacteria</taxon>
        <taxon>Pseudomonadati</taxon>
        <taxon>Pseudomonadota</taxon>
        <taxon>Alphaproteobacteria</taxon>
        <taxon>Rhodobacterales</taxon>
        <taxon>Paracoccaceae</taxon>
        <taxon>Maliponia</taxon>
    </lineage>
</organism>
<keyword evidence="1" id="KW-0808">Transferase</keyword>
<dbReference type="GO" id="GO:0016740">
    <property type="term" value="F:transferase activity"/>
    <property type="evidence" value="ECO:0007669"/>
    <property type="project" value="UniProtKB-KW"/>
</dbReference>
<evidence type="ECO:0000259" key="2">
    <source>
        <dbReference type="Pfam" id="PF13649"/>
    </source>
</evidence>
<evidence type="ECO:0000256" key="1">
    <source>
        <dbReference type="ARBA" id="ARBA00022679"/>
    </source>
</evidence>
<dbReference type="AlphaFoldDB" id="A0A238L5F0"/>
<sequence>MDWEAFFEVHKDLPREGPGAPEDVAWALDLAALPEGAVICDAAAGPGGDVPALLAARGARVVAFDRSEAFVAQMQARFAGNEAVTVCTADLAAIADLPQAPFDMIWCAGALYFLGLDQGLSVMADALKPGGVLAFSEPCFFAEQPDTAARAFWEGYPTRDTGGILAAVSAAGYQVLGSRKVPDAGWEAYYQPMEARIAALRPGADARLTAMLDLCAAEADHWRAVKDQTGYLLTVARKP</sequence>
<dbReference type="OrthoDB" id="9808480at2"/>
<dbReference type="InterPro" id="IPR029063">
    <property type="entry name" value="SAM-dependent_MTases_sf"/>
</dbReference>
<dbReference type="SUPFAM" id="SSF53335">
    <property type="entry name" value="S-adenosyl-L-methionine-dependent methyltransferases"/>
    <property type="match status" value="1"/>
</dbReference>